<evidence type="ECO:0000313" key="4">
    <source>
        <dbReference type="EnsemblPlants" id="Zm00001eb261250_P001"/>
    </source>
</evidence>
<evidence type="ECO:0000256" key="2">
    <source>
        <dbReference type="SAM" id="MobiDB-lite"/>
    </source>
</evidence>
<feature type="compositionally biased region" description="Low complexity" evidence="2">
    <location>
        <begin position="10"/>
        <end position="25"/>
    </location>
</feature>
<dbReference type="SUPFAM" id="SSF101148">
    <property type="entry name" value="Plant invertase/pectin methylesterase inhibitor"/>
    <property type="match status" value="1"/>
</dbReference>
<sequence>MAATSAYNTSSPPNANPNPLSHSSSLSLLAPSLQRHGAASAECRHPVRTTHLLPALSCNSAVMAHPCSSSSVAALPPPAARRSRSGAPGRGRCAVWWPAASSANTDATSYPSVCEHILAAYGGSPPPRSPRELARAAQAVSVDRARAASAYVDRLCGSRSGSGDGSLYHGAKKGSATAGLVRDCLENPADSVGHLRDAAQEIGGAGMRSERRCRASGHGMASIAFTKALGDAGNTRRRRR</sequence>
<dbReference type="Gramene" id="Zm00001eb261250_T001">
    <property type="protein sequence ID" value="Zm00001eb261250_P001"/>
    <property type="gene ID" value="Zm00001eb261250"/>
</dbReference>
<name>A0A804PR16_MAIZE</name>
<dbReference type="PANTHER" id="PTHR31080:SF87">
    <property type="entry name" value="PECTINESTERASE INHIBITOR 7"/>
    <property type="match status" value="1"/>
</dbReference>
<dbReference type="InterPro" id="IPR006501">
    <property type="entry name" value="Pectinesterase_inhib_dom"/>
</dbReference>
<reference evidence="4" key="3">
    <citation type="submission" date="2021-05" db="UniProtKB">
        <authorList>
            <consortium name="EnsemblPlants"/>
        </authorList>
    </citation>
    <scope>IDENTIFICATION</scope>
    <source>
        <strain evidence="4">cv. B73</strain>
    </source>
</reference>
<evidence type="ECO:0000313" key="5">
    <source>
        <dbReference type="Proteomes" id="UP000007305"/>
    </source>
</evidence>
<reference evidence="5" key="1">
    <citation type="journal article" date="2009" name="Science">
        <title>The B73 maize genome: complexity, diversity, and dynamics.</title>
        <authorList>
            <person name="Schnable P.S."/>
            <person name="Ware D."/>
            <person name="Fulton R.S."/>
            <person name="Stein J.C."/>
            <person name="Wei F."/>
            <person name="Pasternak S."/>
            <person name="Liang C."/>
            <person name="Zhang J."/>
            <person name="Fulton L."/>
            <person name="Graves T.A."/>
            <person name="Minx P."/>
            <person name="Reily A.D."/>
            <person name="Courtney L."/>
            <person name="Kruchowski S.S."/>
            <person name="Tomlinson C."/>
            <person name="Strong C."/>
            <person name="Delehaunty K."/>
            <person name="Fronick C."/>
            <person name="Courtney B."/>
            <person name="Rock S.M."/>
            <person name="Belter E."/>
            <person name="Du F."/>
            <person name="Kim K."/>
            <person name="Abbott R.M."/>
            <person name="Cotton M."/>
            <person name="Levy A."/>
            <person name="Marchetto P."/>
            <person name="Ochoa K."/>
            <person name="Jackson S.M."/>
            <person name="Gillam B."/>
            <person name="Chen W."/>
            <person name="Yan L."/>
            <person name="Higginbotham J."/>
            <person name="Cardenas M."/>
            <person name="Waligorski J."/>
            <person name="Applebaum E."/>
            <person name="Phelps L."/>
            <person name="Falcone J."/>
            <person name="Kanchi K."/>
            <person name="Thane T."/>
            <person name="Scimone A."/>
            <person name="Thane N."/>
            <person name="Henke J."/>
            <person name="Wang T."/>
            <person name="Ruppert J."/>
            <person name="Shah N."/>
            <person name="Rotter K."/>
            <person name="Hodges J."/>
            <person name="Ingenthron E."/>
            <person name="Cordes M."/>
            <person name="Kohlberg S."/>
            <person name="Sgro J."/>
            <person name="Delgado B."/>
            <person name="Mead K."/>
            <person name="Chinwalla A."/>
            <person name="Leonard S."/>
            <person name="Crouse K."/>
            <person name="Collura K."/>
            <person name="Kudrna D."/>
            <person name="Currie J."/>
            <person name="He R."/>
            <person name="Angelova A."/>
            <person name="Rajasekar S."/>
            <person name="Mueller T."/>
            <person name="Lomeli R."/>
            <person name="Scara G."/>
            <person name="Ko A."/>
            <person name="Delaney K."/>
            <person name="Wissotski M."/>
            <person name="Lopez G."/>
            <person name="Campos D."/>
            <person name="Braidotti M."/>
            <person name="Ashley E."/>
            <person name="Golser W."/>
            <person name="Kim H."/>
            <person name="Lee S."/>
            <person name="Lin J."/>
            <person name="Dujmic Z."/>
            <person name="Kim W."/>
            <person name="Talag J."/>
            <person name="Zuccolo A."/>
            <person name="Fan C."/>
            <person name="Sebastian A."/>
            <person name="Kramer M."/>
            <person name="Spiegel L."/>
            <person name="Nascimento L."/>
            <person name="Zutavern T."/>
            <person name="Miller B."/>
            <person name="Ambroise C."/>
            <person name="Muller S."/>
            <person name="Spooner W."/>
            <person name="Narechania A."/>
            <person name="Ren L."/>
            <person name="Wei S."/>
            <person name="Kumari S."/>
            <person name="Faga B."/>
            <person name="Levy M.J."/>
            <person name="McMahan L."/>
            <person name="Van Buren P."/>
            <person name="Vaughn M.W."/>
            <person name="Ying K."/>
            <person name="Yeh C.-T."/>
            <person name="Emrich S.J."/>
            <person name="Jia Y."/>
            <person name="Kalyanaraman A."/>
            <person name="Hsia A.-P."/>
            <person name="Barbazuk W.B."/>
            <person name="Baucom R.S."/>
            <person name="Brutnell T.P."/>
            <person name="Carpita N.C."/>
            <person name="Chaparro C."/>
            <person name="Chia J.-M."/>
            <person name="Deragon J.-M."/>
            <person name="Estill J.C."/>
            <person name="Fu Y."/>
            <person name="Jeddeloh J.A."/>
            <person name="Han Y."/>
            <person name="Lee H."/>
            <person name="Li P."/>
            <person name="Lisch D.R."/>
            <person name="Liu S."/>
            <person name="Liu Z."/>
            <person name="Nagel D.H."/>
            <person name="McCann M.C."/>
            <person name="SanMiguel P."/>
            <person name="Myers A.M."/>
            <person name="Nettleton D."/>
            <person name="Nguyen J."/>
            <person name="Penning B.W."/>
            <person name="Ponnala L."/>
            <person name="Schneider K.L."/>
            <person name="Schwartz D.C."/>
            <person name="Sharma A."/>
            <person name="Soderlund C."/>
            <person name="Springer N.M."/>
            <person name="Sun Q."/>
            <person name="Wang H."/>
            <person name="Waterman M."/>
            <person name="Westerman R."/>
            <person name="Wolfgruber T.K."/>
            <person name="Yang L."/>
            <person name="Yu Y."/>
            <person name="Zhang L."/>
            <person name="Zhou S."/>
            <person name="Zhu Q."/>
            <person name="Bennetzen J.L."/>
            <person name="Dawe R.K."/>
            <person name="Jiang J."/>
            <person name="Jiang N."/>
            <person name="Presting G.G."/>
            <person name="Wessler S.R."/>
            <person name="Aluru S."/>
            <person name="Martienssen R.A."/>
            <person name="Clifton S.W."/>
            <person name="McCombie W.R."/>
            <person name="Wing R.A."/>
            <person name="Wilson R.K."/>
        </authorList>
    </citation>
    <scope>NUCLEOTIDE SEQUENCE [LARGE SCALE GENOMIC DNA]</scope>
    <source>
        <strain evidence="5">cv. B73</strain>
    </source>
</reference>
<dbReference type="PANTHER" id="PTHR31080">
    <property type="entry name" value="PECTINESTERASE INHIBITOR-LIKE"/>
    <property type="match status" value="1"/>
</dbReference>
<feature type="region of interest" description="Disordered" evidence="2">
    <location>
        <begin position="69"/>
        <end position="90"/>
    </location>
</feature>
<dbReference type="EnsemblPlants" id="Zm00001eb261250_T001">
    <property type="protein sequence ID" value="Zm00001eb261250_P001"/>
    <property type="gene ID" value="Zm00001eb261250"/>
</dbReference>
<evidence type="ECO:0000259" key="3">
    <source>
        <dbReference type="Pfam" id="PF04043"/>
    </source>
</evidence>
<keyword evidence="1" id="KW-0732">Signal</keyword>
<dbReference type="InterPro" id="IPR051955">
    <property type="entry name" value="PME_Inhibitor"/>
</dbReference>
<dbReference type="Gene3D" id="1.20.140.40">
    <property type="entry name" value="Invertase/pectin methylesterase inhibitor family protein"/>
    <property type="match status" value="1"/>
</dbReference>
<feature type="region of interest" description="Disordered" evidence="2">
    <location>
        <begin position="1"/>
        <end position="25"/>
    </location>
</feature>
<keyword evidence="5" id="KW-1185">Reference proteome</keyword>
<dbReference type="Pfam" id="PF04043">
    <property type="entry name" value="PMEI"/>
    <property type="match status" value="1"/>
</dbReference>
<accession>A0A804PR16</accession>
<evidence type="ECO:0000256" key="1">
    <source>
        <dbReference type="ARBA" id="ARBA00022729"/>
    </source>
</evidence>
<organism evidence="4 5">
    <name type="scientific">Zea mays</name>
    <name type="common">Maize</name>
    <dbReference type="NCBI Taxonomy" id="4577"/>
    <lineage>
        <taxon>Eukaryota</taxon>
        <taxon>Viridiplantae</taxon>
        <taxon>Streptophyta</taxon>
        <taxon>Embryophyta</taxon>
        <taxon>Tracheophyta</taxon>
        <taxon>Spermatophyta</taxon>
        <taxon>Magnoliopsida</taxon>
        <taxon>Liliopsida</taxon>
        <taxon>Poales</taxon>
        <taxon>Poaceae</taxon>
        <taxon>PACMAD clade</taxon>
        <taxon>Panicoideae</taxon>
        <taxon>Andropogonodae</taxon>
        <taxon>Andropogoneae</taxon>
        <taxon>Tripsacinae</taxon>
        <taxon>Zea</taxon>
    </lineage>
</organism>
<dbReference type="InParanoid" id="A0A804PR16"/>
<protein>
    <recommendedName>
        <fullName evidence="3">Pectinesterase inhibitor domain-containing protein</fullName>
    </recommendedName>
</protein>
<dbReference type="InterPro" id="IPR035513">
    <property type="entry name" value="Invertase/methylesterase_inhib"/>
</dbReference>
<dbReference type="AlphaFoldDB" id="A0A804PR16"/>
<dbReference type="Proteomes" id="UP000007305">
    <property type="component" value="Chromosome 6"/>
</dbReference>
<feature type="domain" description="Pectinesterase inhibitor" evidence="3">
    <location>
        <begin position="107"/>
        <end position="208"/>
    </location>
</feature>
<dbReference type="GO" id="GO:0004857">
    <property type="term" value="F:enzyme inhibitor activity"/>
    <property type="evidence" value="ECO:0007669"/>
    <property type="project" value="InterPro"/>
</dbReference>
<proteinExistence type="predicted"/>
<reference evidence="4" key="2">
    <citation type="submission" date="2019-07" db="EMBL/GenBank/DDBJ databases">
        <authorList>
            <person name="Seetharam A."/>
            <person name="Woodhouse M."/>
            <person name="Cannon E."/>
        </authorList>
    </citation>
    <scope>NUCLEOTIDE SEQUENCE [LARGE SCALE GENOMIC DNA]</scope>
    <source>
        <strain evidence="4">cv. B73</strain>
    </source>
</reference>